<dbReference type="InterPro" id="IPR037171">
    <property type="entry name" value="NagB/RpiA_transferase-like"/>
</dbReference>
<dbReference type="KEGG" id="ehn:H9Q80_05115"/>
<accession>A0A7G9GRA2</accession>
<name>A0A7G9GRA2_9FIRM</name>
<keyword evidence="2" id="KW-0805">Transcription regulation</keyword>
<dbReference type="Gene3D" id="1.10.10.10">
    <property type="entry name" value="Winged helix-like DNA-binding domain superfamily/Winged helix DNA-binding domain"/>
    <property type="match status" value="1"/>
</dbReference>
<keyword evidence="4" id="KW-0804">Transcription</keyword>
<reference evidence="7 8" key="1">
    <citation type="submission" date="2020-08" db="EMBL/GenBank/DDBJ databases">
        <authorList>
            <person name="Liu C."/>
            <person name="Sun Q."/>
        </authorList>
    </citation>
    <scope>NUCLEOTIDE SEQUENCE [LARGE SCALE GENOMIC DNA]</scope>
    <source>
        <strain evidence="7 8">NSJ-61</strain>
    </source>
</reference>
<gene>
    <name evidence="7" type="ORF">H9Q80_05115</name>
</gene>
<feature type="domain" description="Sugar-binding" evidence="5">
    <location>
        <begin position="59"/>
        <end position="315"/>
    </location>
</feature>
<dbReference type="GO" id="GO:0003700">
    <property type="term" value="F:DNA-binding transcription factor activity"/>
    <property type="evidence" value="ECO:0007669"/>
    <property type="project" value="InterPro"/>
</dbReference>
<evidence type="ECO:0000259" key="6">
    <source>
        <dbReference type="Pfam" id="PF04545"/>
    </source>
</evidence>
<dbReference type="RefSeq" id="WP_158552294.1">
    <property type="nucleotide sequence ID" value="NZ_CP060636.1"/>
</dbReference>
<dbReference type="AlphaFoldDB" id="A0A7G9GRA2"/>
<comment type="similarity">
    <text evidence="1">Belongs to the SorC transcriptional regulatory family.</text>
</comment>
<dbReference type="InterPro" id="IPR007324">
    <property type="entry name" value="Sugar-bd_dom_put"/>
</dbReference>
<dbReference type="Proteomes" id="UP000515856">
    <property type="component" value="Chromosome"/>
</dbReference>
<dbReference type="PANTHER" id="PTHR34294:SF1">
    <property type="entry name" value="TRANSCRIPTIONAL REGULATOR LSRR"/>
    <property type="match status" value="1"/>
</dbReference>
<dbReference type="GO" id="GO:0006352">
    <property type="term" value="P:DNA-templated transcription initiation"/>
    <property type="evidence" value="ECO:0007669"/>
    <property type="project" value="InterPro"/>
</dbReference>
<evidence type="ECO:0000256" key="4">
    <source>
        <dbReference type="ARBA" id="ARBA00023163"/>
    </source>
</evidence>
<dbReference type="InterPro" id="IPR013324">
    <property type="entry name" value="RNA_pol_sigma_r3/r4-like"/>
</dbReference>
<dbReference type="InterPro" id="IPR007630">
    <property type="entry name" value="RNA_pol_sigma70_r4"/>
</dbReference>
<dbReference type="InterPro" id="IPR051054">
    <property type="entry name" value="SorC_transcr_regulators"/>
</dbReference>
<evidence type="ECO:0000256" key="1">
    <source>
        <dbReference type="ARBA" id="ARBA00010466"/>
    </source>
</evidence>
<sequence length="326" mass="36887">MRNNDENAGIMAEVASLYFERGLSQQEIADRLFFSRSKVSRLLSKAIEEKVVEIKINYPMERVFRLENELKNIYQLKDVIVAKDYGTSFEMLMKRVTQMAAQHLDSILEIHTPIGITWGETVYHVVEEIKPTSKKHINVIQLMGTTESNNNSAYNTPELIRTLVDKYEGSFSQIYSPLVVENDIIRDSLAKEPIIQRVLNEARDAKVVLTSVGELYNSKTKAWESTLTPEVKKKLVQEGVVGVLLAHFIKMDGSLADPELDKKVIGISLDDLQNIENVVAVAVGTKKAKCLFGALNGGYINTLIIDELLARDVLKLYYKYRDKSLE</sequence>
<evidence type="ECO:0008006" key="9">
    <source>
        <dbReference type="Google" id="ProtNLM"/>
    </source>
</evidence>
<evidence type="ECO:0000313" key="7">
    <source>
        <dbReference type="EMBL" id="QNM13334.1"/>
    </source>
</evidence>
<keyword evidence="8" id="KW-1185">Reference proteome</keyword>
<protein>
    <recommendedName>
        <fullName evidence="9">Sugar-binding transcriptional regulator</fullName>
    </recommendedName>
</protein>
<evidence type="ECO:0000256" key="2">
    <source>
        <dbReference type="ARBA" id="ARBA00023015"/>
    </source>
</evidence>
<dbReference type="GO" id="GO:0030246">
    <property type="term" value="F:carbohydrate binding"/>
    <property type="evidence" value="ECO:0007669"/>
    <property type="project" value="InterPro"/>
</dbReference>
<keyword evidence="3" id="KW-0238">DNA-binding</keyword>
<dbReference type="SUPFAM" id="SSF88659">
    <property type="entry name" value="Sigma3 and sigma4 domains of RNA polymerase sigma factors"/>
    <property type="match status" value="1"/>
</dbReference>
<dbReference type="SUPFAM" id="SSF100950">
    <property type="entry name" value="NagB/RpiA/CoA transferase-like"/>
    <property type="match status" value="1"/>
</dbReference>
<dbReference type="Gene3D" id="3.40.50.1360">
    <property type="match status" value="1"/>
</dbReference>
<dbReference type="Pfam" id="PF04545">
    <property type="entry name" value="Sigma70_r4"/>
    <property type="match status" value="1"/>
</dbReference>
<dbReference type="GO" id="GO:0003677">
    <property type="term" value="F:DNA binding"/>
    <property type="evidence" value="ECO:0007669"/>
    <property type="project" value="UniProtKB-KW"/>
</dbReference>
<dbReference type="PANTHER" id="PTHR34294">
    <property type="entry name" value="TRANSCRIPTIONAL REGULATOR-RELATED"/>
    <property type="match status" value="1"/>
</dbReference>
<feature type="domain" description="RNA polymerase sigma-70 region 4" evidence="6">
    <location>
        <begin position="14"/>
        <end position="48"/>
    </location>
</feature>
<dbReference type="InterPro" id="IPR036388">
    <property type="entry name" value="WH-like_DNA-bd_sf"/>
</dbReference>
<evidence type="ECO:0000259" key="5">
    <source>
        <dbReference type="Pfam" id="PF04198"/>
    </source>
</evidence>
<organism evidence="7 8">
    <name type="scientific">[Eubacterium] hominis</name>
    <dbReference type="NCBI Taxonomy" id="2764325"/>
    <lineage>
        <taxon>Bacteria</taxon>
        <taxon>Bacillati</taxon>
        <taxon>Bacillota</taxon>
        <taxon>Erysipelotrichia</taxon>
        <taxon>Erysipelotrichales</taxon>
        <taxon>Erysipelotrichaceae</taxon>
        <taxon>Amedibacillus</taxon>
    </lineage>
</organism>
<proteinExistence type="inferred from homology"/>
<evidence type="ECO:0000313" key="8">
    <source>
        <dbReference type="Proteomes" id="UP000515856"/>
    </source>
</evidence>
<evidence type="ECO:0000256" key="3">
    <source>
        <dbReference type="ARBA" id="ARBA00023125"/>
    </source>
</evidence>
<dbReference type="Pfam" id="PF04198">
    <property type="entry name" value="Sugar-bind"/>
    <property type="match status" value="1"/>
</dbReference>
<dbReference type="EMBL" id="CP060636">
    <property type="protein sequence ID" value="QNM13334.1"/>
    <property type="molecule type" value="Genomic_DNA"/>
</dbReference>